<dbReference type="InterPro" id="IPR027417">
    <property type="entry name" value="P-loop_NTPase"/>
</dbReference>
<keyword evidence="3" id="KW-1185">Reference proteome</keyword>
<feature type="region of interest" description="Disordered" evidence="1">
    <location>
        <begin position="1"/>
        <end position="39"/>
    </location>
</feature>
<dbReference type="Gene3D" id="3.40.50.300">
    <property type="entry name" value="P-loop containing nucleotide triphosphate hydrolases"/>
    <property type="match status" value="1"/>
</dbReference>
<accession>A0A495X4F1</accession>
<dbReference type="SMART" id="SM00028">
    <property type="entry name" value="TPR"/>
    <property type="match status" value="5"/>
</dbReference>
<evidence type="ECO:0000313" key="2">
    <source>
        <dbReference type="EMBL" id="RKT68426.1"/>
    </source>
</evidence>
<dbReference type="InterPro" id="IPR019734">
    <property type="entry name" value="TPR_rpt"/>
</dbReference>
<organism evidence="2 3">
    <name type="scientific">Saccharothrix variisporea</name>
    <dbReference type="NCBI Taxonomy" id="543527"/>
    <lineage>
        <taxon>Bacteria</taxon>
        <taxon>Bacillati</taxon>
        <taxon>Actinomycetota</taxon>
        <taxon>Actinomycetes</taxon>
        <taxon>Pseudonocardiales</taxon>
        <taxon>Pseudonocardiaceae</taxon>
        <taxon>Saccharothrix</taxon>
    </lineage>
</organism>
<feature type="compositionally biased region" description="Polar residues" evidence="1">
    <location>
        <begin position="1"/>
        <end position="13"/>
    </location>
</feature>
<dbReference type="SUPFAM" id="SSF48452">
    <property type="entry name" value="TPR-like"/>
    <property type="match status" value="2"/>
</dbReference>
<protein>
    <submittedName>
        <fullName evidence="2">Tetratricopeptide (TPR) repeat protein</fullName>
    </submittedName>
</protein>
<dbReference type="EMBL" id="RBXR01000001">
    <property type="protein sequence ID" value="RKT68426.1"/>
    <property type="molecule type" value="Genomic_DNA"/>
</dbReference>
<dbReference type="Proteomes" id="UP000272729">
    <property type="component" value="Unassembled WGS sequence"/>
</dbReference>
<dbReference type="AlphaFoldDB" id="A0A495X4F1"/>
<proteinExistence type="predicted"/>
<dbReference type="Gene3D" id="1.25.40.10">
    <property type="entry name" value="Tetratricopeptide repeat domain"/>
    <property type="match status" value="2"/>
</dbReference>
<name>A0A495X4F1_9PSEU</name>
<dbReference type="Pfam" id="PF13176">
    <property type="entry name" value="TPR_7"/>
    <property type="match status" value="1"/>
</dbReference>
<dbReference type="InterPro" id="IPR011990">
    <property type="entry name" value="TPR-like_helical_dom_sf"/>
</dbReference>
<reference evidence="2 3" key="1">
    <citation type="submission" date="2018-10" db="EMBL/GenBank/DDBJ databases">
        <title>Sequencing the genomes of 1000 actinobacteria strains.</title>
        <authorList>
            <person name="Klenk H.-P."/>
        </authorList>
    </citation>
    <scope>NUCLEOTIDE SEQUENCE [LARGE SCALE GENOMIC DNA]</scope>
    <source>
        <strain evidence="2 3">DSM 43911</strain>
    </source>
</reference>
<dbReference type="GO" id="GO:0043531">
    <property type="term" value="F:ADP binding"/>
    <property type="evidence" value="ECO:0007669"/>
    <property type="project" value="InterPro"/>
</dbReference>
<dbReference type="PANTHER" id="PTHR47691">
    <property type="entry name" value="REGULATOR-RELATED"/>
    <property type="match status" value="1"/>
</dbReference>
<gene>
    <name evidence="2" type="ORF">DFJ66_1611</name>
</gene>
<comment type="caution">
    <text evidence="2">The sequence shown here is derived from an EMBL/GenBank/DDBJ whole genome shotgun (WGS) entry which is preliminary data.</text>
</comment>
<evidence type="ECO:0000256" key="1">
    <source>
        <dbReference type="SAM" id="MobiDB-lite"/>
    </source>
</evidence>
<dbReference type="OrthoDB" id="581105at2"/>
<dbReference type="SUPFAM" id="SSF52540">
    <property type="entry name" value="P-loop containing nucleoside triphosphate hydrolases"/>
    <property type="match status" value="1"/>
</dbReference>
<sequence>MDGDLSNSLTGSPSGPVVQAGTITGNIHFHPPTPPAPINQLPPDVPHFVGRAAELALLTAHLDRGTALPIAAISGTGGMGKTTLAVHWAHRELHRFPDGVLYANLRGFGPGDAVPPATVVRDFLDAFRVPAERVPAGVDAQAALYRSLIRDRRMLVLLDNARAADQVRPLLPGSPTSAVLITSRYRLDSLIAREQADHLPLDRLSAQESRTLLTARLTDPRVTDDEAVDRLVARCGRLPLALAIAGARAVTEPHRPLDHLVPDLDDLSTGDSPDTDLRAVFDSSYRALAPGEARLFRLLGLHPGGDIAHPAAASLAGLPLAATRTLLTALTRASLLTALPGDRFQVHDLLHEYAAERAAEDEAAADRRSAIVRLLDHYTHTSYAGERRIYPSRDAIALPGPAPGVVLPDVPDRGAAWEWFGAERANLMAVLFLAAREGFDRHAIVLPWALSSYLGRVGQWRDWELSQLAALSIARATGDRAAEALGLLVLGRIRTLAGQRQEAVRWLEEALEVTTDPAGAAHVHEALSLVHERDGELEMARSYAEDALDLARRAGHRIREARALAQLGRVWSELGDHRAAHHCCARVAEVLAGSDDQSGLADAAEGMARALLRLGEPARARAHCERAIALYREVGDRWWESVSWHRLGDIHAALGEVDAARSAWQRAAEVFDDLGHPDAAVVRAKLENA</sequence>
<dbReference type="PRINTS" id="PR00364">
    <property type="entry name" value="DISEASERSIST"/>
</dbReference>
<dbReference type="RefSeq" id="WP_121219430.1">
    <property type="nucleotide sequence ID" value="NZ_JBIUBA010000004.1"/>
</dbReference>
<dbReference type="PANTHER" id="PTHR47691:SF3">
    <property type="entry name" value="HTH-TYPE TRANSCRIPTIONAL REGULATOR RV0890C-RELATED"/>
    <property type="match status" value="1"/>
</dbReference>
<dbReference type="Pfam" id="PF13424">
    <property type="entry name" value="TPR_12"/>
    <property type="match status" value="1"/>
</dbReference>
<evidence type="ECO:0000313" key="3">
    <source>
        <dbReference type="Proteomes" id="UP000272729"/>
    </source>
</evidence>